<keyword evidence="2" id="KW-0813">Transport</keyword>
<protein>
    <submittedName>
        <fullName evidence="12">Uncharacterized protein</fullName>
    </submittedName>
</protein>
<dbReference type="Gene3D" id="1.20.5.110">
    <property type="match status" value="1"/>
</dbReference>
<dbReference type="PROSITE" id="PS50892">
    <property type="entry name" value="V_SNARE"/>
    <property type="match status" value="1"/>
</dbReference>
<dbReference type="FunFam" id="1.20.5.110:FF:000004">
    <property type="entry name" value="Vesicle-associated membrane protein 7"/>
    <property type="match status" value="1"/>
</dbReference>
<evidence type="ECO:0000256" key="4">
    <source>
        <dbReference type="ARBA" id="ARBA00022927"/>
    </source>
</evidence>
<dbReference type="EMBL" id="HBIJ01017153">
    <property type="protein sequence ID" value="CAE0370660.1"/>
    <property type="molecule type" value="Transcribed_RNA"/>
</dbReference>
<comment type="subcellular location">
    <subcellularLocation>
        <location evidence="7">Endomembrane system</location>
        <topology evidence="7">Single-pass type IV membrane protein</topology>
    </subcellularLocation>
</comment>
<reference evidence="12" key="1">
    <citation type="submission" date="2021-01" db="EMBL/GenBank/DDBJ databases">
        <authorList>
            <person name="Corre E."/>
            <person name="Pelletier E."/>
            <person name="Niang G."/>
            <person name="Scheremetjew M."/>
            <person name="Finn R."/>
            <person name="Kale V."/>
            <person name="Holt S."/>
            <person name="Cochrane G."/>
            <person name="Meng A."/>
            <person name="Brown T."/>
            <person name="Cohen L."/>
        </authorList>
    </citation>
    <scope>NUCLEOTIDE SEQUENCE</scope>
    <source>
        <strain evidence="12">CCMP1510</strain>
    </source>
</reference>
<proteinExistence type="inferred from homology"/>
<dbReference type="GO" id="GO:0015031">
    <property type="term" value="P:protein transport"/>
    <property type="evidence" value="ECO:0007669"/>
    <property type="project" value="UniProtKB-KW"/>
</dbReference>
<dbReference type="GO" id="GO:0005737">
    <property type="term" value="C:cytoplasm"/>
    <property type="evidence" value="ECO:0007669"/>
    <property type="project" value="UniProtKB-ARBA"/>
</dbReference>
<dbReference type="InterPro" id="IPR042855">
    <property type="entry name" value="V_SNARE_CC"/>
</dbReference>
<dbReference type="SUPFAM" id="SSF64356">
    <property type="entry name" value="SNARE-like"/>
    <property type="match status" value="1"/>
</dbReference>
<dbReference type="CDD" id="cd14824">
    <property type="entry name" value="Longin"/>
    <property type="match status" value="1"/>
</dbReference>
<evidence type="ECO:0000256" key="2">
    <source>
        <dbReference type="ARBA" id="ARBA00022448"/>
    </source>
</evidence>
<dbReference type="InterPro" id="IPR051097">
    <property type="entry name" value="Synaptobrevin-like_transport"/>
</dbReference>
<gene>
    <name evidence="12" type="ORF">ALAG00032_LOCUS11439</name>
</gene>
<keyword evidence="6 9" id="KW-0472">Membrane</keyword>
<dbReference type="PRINTS" id="PR00219">
    <property type="entry name" value="SYNAPTOBREVN"/>
</dbReference>
<feature type="domain" description="Longin" evidence="10">
    <location>
        <begin position="7"/>
        <end position="110"/>
    </location>
</feature>
<sequence>MTILYALVARGNVVLAEYTFTSGNFPTITRVLLGKIPEQDGKMSYVYDQYVFHYIVENKITFLCMADESFKRRVPFAFLDDVKNRFFATYGDRGQTAIAFSMNEDFGRVIQKQLEFYNGPQADQFATVHKKLDDVKNVMVQNIEMVLERGEKLELLVDKSEQLQLDSFRFQKSSKKLRQAMFWKKVKIYLLVTFVIIIILYIFLAVICGPTFEKCESKKKK</sequence>
<dbReference type="PROSITE" id="PS50859">
    <property type="entry name" value="LONGIN"/>
    <property type="match status" value="1"/>
</dbReference>
<keyword evidence="8" id="KW-0175">Coiled coil</keyword>
<dbReference type="InterPro" id="IPR010908">
    <property type="entry name" value="Longin_dom"/>
</dbReference>
<organism evidence="12">
    <name type="scientific">Aureoumbra lagunensis</name>
    <dbReference type="NCBI Taxonomy" id="44058"/>
    <lineage>
        <taxon>Eukaryota</taxon>
        <taxon>Sar</taxon>
        <taxon>Stramenopiles</taxon>
        <taxon>Ochrophyta</taxon>
        <taxon>Pelagophyceae</taxon>
        <taxon>Pelagomonadales</taxon>
        <taxon>Aureoumbra</taxon>
    </lineage>
</organism>
<keyword evidence="4" id="KW-0653">Protein transport</keyword>
<dbReference type="SUPFAM" id="SSF58038">
    <property type="entry name" value="SNARE fusion complex"/>
    <property type="match status" value="1"/>
</dbReference>
<evidence type="ECO:0000259" key="10">
    <source>
        <dbReference type="PROSITE" id="PS50859"/>
    </source>
</evidence>
<evidence type="ECO:0000259" key="11">
    <source>
        <dbReference type="PROSITE" id="PS50892"/>
    </source>
</evidence>
<evidence type="ECO:0000313" key="12">
    <source>
        <dbReference type="EMBL" id="CAE0370660.1"/>
    </source>
</evidence>
<evidence type="ECO:0000256" key="6">
    <source>
        <dbReference type="ARBA" id="ARBA00023136"/>
    </source>
</evidence>
<dbReference type="Pfam" id="PF00957">
    <property type="entry name" value="Synaptobrevin"/>
    <property type="match status" value="1"/>
</dbReference>
<evidence type="ECO:0000256" key="7">
    <source>
        <dbReference type="ARBA" id="ARBA00046280"/>
    </source>
</evidence>
<dbReference type="PANTHER" id="PTHR21136">
    <property type="entry name" value="SNARE PROTEINS"/>
    <property type="match status" value="1"/>
</dbReference>
<dbReference type="Pfam" id="PF13774">
    <property type="entry name" value="Longin"/>
    <property type="match status" value="1"/>
</dbReference>
<dbReference type="GO" id="GO:0016192">
    <property type="term" value="P:vesicle-mediated transport"/>
    <property type="evidence" value="ECO:0007669"/>
    <property type="project" value="InterPro"/>
</dbReference>
<dbReference type="AlphaFoldDB" id="A0A7S3K2K5"/>
<dbReference type="GO" id="GO:0016020">
    <property type="term" value="C:membrane"/>
    <property type="evidence" value="ECO:0007669"/>
    <property type="project" value="InterPro"/>
</dbReference>
<dbReference type="InterPro" id="IPR011012">
    <property type="entry name" value="Longin-like_dom_sf"/>
</dbReference>
<dbReference type="Gene3D" id="3.30.450.50">
    <property type="entry name" value="Longin domain"/>
    <property type="match status" value="1"/>
</dbReference>
<dbReference type="GO" id="GO:0012505">
    <property type="term" value="C:endomembrane system"/>
    <property type="evidence" value="ECO:0007669"/>
    <property type="project" value="UniProtKB-SubCell"/>
</dbReference>
<dbReference type="InterPro" id="IPR001388">
    <property type="entry name" value="Synaptobrevin-like"/>
</dbReference>
<evidence type="ECO:0000256" key="9">
    <source>
        <dbReference type="SAM" id="Phobius"/>
    </source>
</evidence>
<dbReference type="SMART" id="SM01270">
    <property type="entry name" value="Longin"/>
    <property type="match status" value="1"/>
</dbReference>
<name>A0A7S3K2K5_9STRA</name>
<evidence type="ECO:0000256" key="1">
    <source>
        <dbReference type="ARBA" id="ARBA00008025"/>
    </source>
</evidence>
<comment type="similarity">
    <text evidence="1">Belongs to the synaptobrevin family.</text>
</comment>
<feature type="transmembrane region" description="Helical" evidence="9">
    <location>
        <begin position="188"/>
        <end position="212"/>
    </location>
</feature>
<evidence type="ECO:0000256" key="5">
    <source>
        <dbReference type="ARBA" id="ARBA00022989"/>
    </source>
</evidence>
<feature type="domain" description="V-SNARE coiled-coil homology" evidence="11">
    <location>
        <begin position="124"/>
        <end position="184"/>
    </location>
</feature>
<evidence type="ECO:0000256" key="3">
    <source>
        <dbReference type="ARBA" id="ARBA00022692"/>
    </source>
</evidence>
<accession>A0A7S3K2K5</accession>
<evidence type="ECO:0000256" key="8">
    <source>
        <dbReference type="PROSITE-ProRule" id="PRU00290"/>
    </source>
</evidence>
<keyword evidence="3 9" id="KW-0812">Transmembrane</keyword>
<keyword evidence="5 9" id="KW-1133">Transmembrane helix</keyword>
<dbReference type="FunFam" id="3.30.450.50:FF:000015">
    <property type="entry name" value="Synaptobrevin 2 isoform 1"/>
    <property type="match status" value="1"/>
</dbReference>
<dbReference type="PANTHER" id="PTHR21136:SF168">
    <property type="entry name" value="VESICLE-ASSOCIATED MEMBRANE PROTEIN 9"/>
    <property type="match status" value="1"/>
</dbReference>